<evidence type="ECO:0000313" key="3">
    <source>
        <dbReference type="Proteomes" id="UP000001954"/>
    </source>
</evidence>
<keyword evidence="1" id="KW-0472">Membrane</keyword>
<proteinExistence type="predicted"/>
<evidence type="ECO:0000256" key="1">
    <source>
        <dbReference type="SAM" id="Phobius"/>
    </source>
</evidence>
<keyword evidence="3" id="KW-1185">Reference proteome</keyword>
<dbReference type="Proteomes" id="UP000001954">
    <property type="component" value="Segment"/>
</dbReference>
<reference evidence="2 3" key="1">
    <citation type="journal article" date="2005" name="Regul. Toxicol. Pharmacol.">
        <title>Bacteriophage P100 for control of Listeria monocytogenes in foods: genome sequence, bioinformatic analyses, oral toxicity study, and application.</title>
        <authorList>
            <person name="Carlton R.M."/>
            <person name="Noordman W.H."/>
            <person name="Biswas B."/>
            <person name="de Meester E.D."/>
            <person name="Loessner M.J."/>
        </authorList>
    </citation>
    <scope>NUCLEOTIDE SEQUENCE</scope>
</reference>
<sequence>MSSFLGNTWFAMFSLFKPFLVTLLLRYQDHTVAITVATEEPTRYNWS</sequence>
<organism evidence="2 3">
    <name type="scientific">Listeria phage P100</name>
    <dbReference type="NCBI Taxonomy" id="2908172"/>
    <lineage>
        <taxon>Viruses</taxon>
        <taxon>Duplodnaviria</taxon>
        <taxon>Heunggongvirae</taxon>
        <taxon>Uroviricota</taxon>
        <taxon>Caudoviricetes</taxon>
        <taxon>Herelleviridae</taxon>
        <taxon>Jasinskavirinae</taxon>
        <taxon>Pecentumvirus</taxon>
        <taxon>Pecentumvirus P100</taxon>
    </lineage>
</organism>
<dbReference type="GeneID" id="3783566"/>
<keyword evidence="1" id="KW-0812">Transmembrane</keyword>
<dbReference type="KEGG" id="vg:3783566"/>
<evidence type="ECO:0000313" key="2">
    <source>
        <dbReference type="EMBL" id="AAY53379.1"/>
    </source>
</evidence>
<dbReference type="RefSeq" id="YP_406452.1">
    <property type="nucleotide sequence ID" value="NC_007610.1"/>
</dbReference>
<accession>Q30L69</accession>
<name>Q30L69_9CAUD</name>
<dbReference type="EMBL" id="DQ004855">
    <property type="protein sequence ID" value="AAY53379.1"/>
    <property type="molecule type" value="Genomic_DNA"/>
</dbReference>
<protein>
    <submittedName>
        <fullName evidence="2">Gp76</fullName>
    </submittedName>
</protein>
<keyword evidence="1" id="KW-1133">Transmembrane helix</keyword>
<feature type="transmembrane region" description="Helical" evidence="1">
    <location>
        <begin position="6"/>
        <end position="25"/>
    </location>
</feature>